<accession>A0A559MB29</accession>
<keyword evidence="2" id="KW-1185">Reference proteome</keyword>
<dbReference type="EMBL" id="QGML01000956">
    <property type="protein sequence ID" value="TVY90171.1"/>
    <property type="molecule type" value="Genomic_DNA"/>
</dbReference>
<evidence type="ECO:0008006" key="3">
    <source>
        <dbReference type="Google" id="ProtNLM"/>
    </source>
</evidence>
<evidence type="ECO:0000313" key="2">
    <source>
        <dbReference type="Proteomes" id="UP000315522"/>
    </source>
</evidence>
<gene>
    <name evidence="1" type="ORF">LAWI1_G005274</name>
</gene>
<organism evidence="1 2">
    <name type="scientific">Lachnellula willkommii</name>
    <dbReference type="NCBI Taxonomy" id="215461"/>
    <lineage>
        <taxon>Eukaryota</taxon>
        <taxon>Fungi</taxon>
        <taxon>Dikarya</taxon>
        <taxon>Ascomycota</taxon>
        <taxon>Pezizomycotina</taxon>
        <taxon>Leotiomycetes</taxon>
        <taxon>Helotiales</taxon>
        <taxon>Lachnaceae</taxon>
        <taxon>Lachnellula</taxon>
    </lineage>
</organism>
<evidence type="ECO:0000313" key="1">
    <source>
        <dbReference type="EMBL" id="TVY90171.1"/>
    </source>
</evidence>
<name>A0A559MB29_9HELO</name>
<sequence length="86" mass="10522">MYKQQRKKRNTQEKFRRRKISLVSKVDDLHRFFGADAFLVIRMRGRYYAYISTEGPYWPPTKEQMEQSYPLPEMKTPRDFDVVKEI</sequence>
<comment type="caution">
    <text evidence="1">The sequence shown here is derived from an EMBL/GenBank/DDBJ whole genome shotgun (WGS) entry which is preliminary data.</text>
</comment>
<protein>
    <recommendedName>
        <fullName evidence="3">MADS-box domain-containing protein</fullName>
    </recommendedName>
</protein>
<reference evidence="1 2" key="1">
    <citation type="submission" date="2018-05" db="EMBL/GenBank/DDBJ databases">
        <title>Genome sequencing and assembly of the regulated plant pathogen Lachnellula willkommii and related sister species for the development of diagnostic species identification markers.</title>
        <authorList>
            <person name="Giroux E."/>
            <person name="Bilodeau G."/>
        </authorList>
    </citation>
    <scope>NUCLEOTIDE SEQUENCE [LARGE SCALE GENOMIC DNA]</scope>
    <source>
        <strain evidence="1 2">CBS 172.35</strain>
    </source>
</reference>
<proteinExistence type="predicted"/>
<dbReference type="Proteomes" id="UP000315522">
    <property type="component" value="Unassembled WGS sequence"/>
</dbReference>
<dbReference type="AlphaFoldDB" id="A0A559MB29"/>